<reference evidence="1 2" key="1">
    <citation type="journal article" date="2009" name="Nature">
        <title>The Sorghum bicolor genome and the diversification of grasses.</title>
        <authorList>
            <person name="Paterson A.H."/>
            <person name="Bowers J.E."/>
            <person name="Bruggmann R."/>
            <person name="Dubchak I."/>
            <person name="Grimwood J."/>
            <person name="Gundlach H."/>
            <person name="Haberer G."/>
            <person name="Hellsten U."/>
            <person name="Mitros T."/>
            <person name="Poliakov A."/>
            <person name="Schmutz J."/>
            <person name="Spannagl M."/>
            <person name="Tang H."/>
            <person name="Wang X."/>
            <person name="Wicker T."/>
            <person name="Bharti A.K."/>
            <person name="Chapman J."/>
            <person name="Feltus F.A."/>
            <person name="Gowik U."/>
            <person name="Grigoriev I.V."/>
            <person name="Lyons E."/>
            <person name="Maher C.A."/>
            <person name="Martis M."/>
            <person name="Narechania A."/>
            <person name="Otillar R.P."/>
            <person name="Penning B.W."/>
            <person name="Salamov A.A."/>
            <person name="Wang Y."/>
            <person name="Zhang L."/>
            <person name="Carpita N.C."/>
            <person name="Freeling M."/>
            <person name="Gingle A.R."/>
            <person name="Hash C.T."/>
            <person name="Keller B."/>
            <person name="Klein P."/>
            <person name="Kresovich S."/>
            <person name="McCann M.C."/>
            <person name="Ming R."/>
            <person name="Peterson D.G."/>
            <person name="Mehboob-ur-Rahman"/>
            <person name="Ware D."/>
            <person name="Westhoff P."/>
            <person name="Mayer K.F."/>
            <person name="Messing J."/>
            <person name="Rokhsar D.S."/>
        </authorList>
    </citation>
    <scope>NUCLEOTIDE SEQUENCE [LARGE SCALE GENOMIC DNA]</scope>
    <source>
        <strain evidence="2">cv. BTx623</strain>
    </source>
</reference>
<accession>A0A1Z5RCA2</accession>
<dbReference type="Gramene" id="OQU81014">
    <property type="protein sequence ID" value="OQU81014"/>
    <property type="gene ID" value="SORBI_3007G223701"/>
</dbReference>
<organism evidence="1 2">
    <name type="scientific">Sorghum bicolor</name>
    <name type="common">Sorghum</name>
    <name type="synonym">Sorghum vulgare</name>
    <dbReference type="NCBI Taxonomy" id="4558"/>
    <lineage>
        <taxon>Eukaryota</taxon>
        <taxon>Viridiplantae</taxon>
        <taxon>Streptophyta</taxon>
        <taxon>Embryophyta</taxon>
        <taxon>Tracheophyta</taxon>
        <taxon>Spermatophyta</taxon>
        <taxon>Magnoliopsida</taxon>
        <taxon>Liliopsida</taxon>
        <taxon>Poales</taxon>
        <taxon>Poaceae</taxon>
        <taxon>PACMAD clade</taxon>
        <taxon>Panicoideae</taxon>
        <taxon>Andropogonodae</taxon>
        <taxon>Andropogoneae</taxon>
        <taxon>Sorghinae</taxon>
        <taxon>Sorghum</taxon>
    </lineage>
</organism>
<gene>
    <name evidence="1" type="ORF">SORBI_3007G223701</name>
</gene>
<name>A0A1Z5RCA2_SORBI</name>
<reference evidence="2" key="3">
    <citation type="journal article" date="2018" name="Plant J.">
        <title>The Sorghum bicolor reference genome: improved assembly, gene annotations, a transcriptome atlas, and signatures of genome organization.</title>
        <authorList>
            <person name="McCormick R.F."/>
            <person name="Truong S.K."/>
            <person name="Sreedasyam A."/>
            <person name="Jenkins J."/>
            <person name="Shu S."/>
            <person name="Sims D."/>
            <person name="Kennedy M."/>
            <person name="Amirebrahimi M."/>
            <person name="Weers B.D."/>
            <person name="McKinley B."/>
            <person name="Mattison A."/>
            <person name="Morishige D.T."/>
            <person name="Grimwood J."/>
            <person name="Schmutz J."/>
            <person name="Mullet J.E."/>
        </authorList>
    </citation>
    <scope>NUCLEOTIDE SEQUENCE [LARGE SCALE GENOMIC DNA]</scope>
    <source>
        <strain evidence="2">cv. BTx623</strain>
    </source>
</reference>
<proteinExistence type="predicted"/>
<keyword evidence="2" id="KW-1185">Reference proteome</keyword>
<evidence type="ECO:0000313" key="2">
    <source>
        <dbReference type="Proteomes" id="UP000000768"/>
    </source>
</evidence>
<dbReference type="EMBL" id="CM000766">
    <property type="protein sequence ID" value="OQU81015.1"/>
    <property type="molecule type" value="Genomic_DNA"/>
</dbReference>
<dbReference type="Gramene" id="OQU81015">
    <property type="protein sequence ID" value="OQU81015"/>
    <property type="gene ID" value="SORBI_3007G223701"/>
</dbReference>
<sequence>MVNFFYSLEVVIPYLHTSRICFIPPIWPAGAKRVQLTRYYADPFVYGPLFIHASPSRYLCLIPIHSTAAATNRQRQWRAGGGRRIRDDLFRGYSSTR</sequence>
<dbReference type="InParanoid" id="A0A1Z5RCA2"/>
<reference evidence="1" key="2">
    <citation type="submission" date="2017-02" db="EMBL/GenBank/DDBJ databases">
        <title>WGS assembly of Sorghum bicolor.</title>
        <authorList>
            <person name="Paterson A."/>
            <person name="Mullet J."/>
            <person name="Bowers J."/>
            <person name="Bruggmann R."/>
            <person name="Dubchak I."/>
            <person name="Grimwood J."/>
            <person name="Gundlach H."/>
            <person name="Haberer G."/>
            <person name="Hellsten U."/>
            <person name="Mitros T."/>
            <person name="Poliakov A."/>
            <person name="Schmutz J."/>
            <person name="Spannagl M."/>
            <person name="Tang H."/>
            <person name="Wang X."/>
            <person name="Wicker T."/>
            <person name="Bharti A."/>
            <person name="Chapman J."/>
            <person name="Feltus F."/>
            <person name="Gowik U."/>
            <person name="Grigoriev I."/>
            <person name="Lyons E."/>
            <person name="Maher C."/>
            <person name="Martis M."/>
            <person name="Narechania A."/>
            <person name="Otillar R."/>
            <person name="Penning B."/>
            <person name="Salamov A."/>
            <person name="Wang Y."/>
            <person name="Zhang L."/>
            <person name="Carpita N."/>
            <person name="Freeling M."/>
            <person name="Gingle A."/>
            <person name="Hash C."/>
            <person name="Keller B."/>
            <person name="Klein P."/>
            <person name="Kresovich S."/>
            <person name="Mccann M."/>
            <person name="Ming R."/>
            <person name="Peterson D."/>
            <person name="Rahman M."/>
            <person name="Ware D."/>
            <person name="Westhoff P."/>
            <person name="Mayer K."/>
            <person name="Messing J."/>
            <person name="Sims D."/>
            <person name="Jenkins J."/>
            <person name="Shu S."/>
            <person name="Rokhsar D."/>
        </authorList>
    </citation>
    <scope>NUCLEOTIDE SEQUENCE</scope>
</reference>
<evidence type="ECO:0000313" key="1">
    <source>
        <dbReference type="EMBL" id="OQU81016.1"/>
    </source>
</evidence>
<dbReference type="EMBL" id="CM000766">
    <property type="protein sequence ID" value="OQU81014.1"/>
    <property type="molecule type" value="Genomic_DNA"/>
</dbReference>
<protein>
    <submittedName>
        <fullName evidence="1">Uncharacterized protein</fullName>
    </submittedName>
</protein>
<dbReference type="Gramene" id="OQU81016">
    <property type="protein sequence ID" value="OQU81016"/>
    <property type="gene ID" value="SORBI_3007G223701"/>
</dbReference>
<dbReference type="Proteomes" id="UP000000768">
    <property type="component" value="Chromosome 7"/>
</dbReference>
<dbReference type="EMBL" id="CM000766">
    <property type="protein sequence ID" value="OQU81016.1"/>
    <property type="molecule type" value="Genomic_DNA"/>
</dbReference>
<dbReference type="AlphaFoldDB" id="A0A1Z5RCA2"/>